<evidence type="ECO:0000313" key="2">
    <source>
        <dbReference type="Proteomes" id="UP000234661"/>
    </source>
</evidence>
<dbReference type="AlphaFoldDB" id="A0A2J4YYK5"/>
<reference evidence="1 2" key="2">
    <citation type="submission" date="2018-01" db="EMBL/GenBank/DDBJ databases">
        <title>Genomic study of Klebsiella pneumoniae.</title>
        <authorList>
            <person name="Yang Y."/>
            <person name="Bicalho R."/>
        </authorList>
    </citation>
    <scope>NUCLEOTIDE SEQUENCE [LARGE SCALE GENOMIC DNA]</scope>
    <source>
        <strain evidence="1 2">A2</strain>
    </source>
</reference>
<name>A0A2J4YYK5_9ENTR</name>
<dbReference type="EMBL" id="PIET01000757">
    <property type="protein sequence ID" value="PLM55905.1"/>
    <property type="molecule type" value="Genomic_DNA"/>
</dbReference>
<dbReference type="Proteomes" id="UP000234661">
    <property type="component" value="Unassembled WGS sequence"/>
</dbReference>
<comment type="caution">
    <text evidence="1">The sequence shown here is derived from an EMBL/GenBank/DDBJ whole genome shotgun (WGS) entry which is preliminary data.</text>
</comment>
<proteinExistence type="predicted"/>
<organism evidence="1 2">
    <name type="scientific">Klebsiella michiganensis</name>
    <dbReference type="NCBI Taxonomy" id="1134687"/>
    <lineage>
        <taxon>Bacteria</taxon>
        <taxon>Pseudomonadati</taxon>
        <taxon>Pseudomonadota</taxon>
        <taxon>Gammaproteobacteria</taxon>
        <taxon>Enterobacterales</taxon>
        <taxon>Enterobacteriaceae</taxon>
        <taxon>Klebsiella/Raoultella group</taxon>
        <taxon>Klebsiella</taxon>
    </lineage>
</organism>
<gene>
    <name evidence="1" type="ORF">CWM85_21700</name>
</gene>
<accession>A0A2J4YYK5</accession>
<evidence type="ECO:0000313" key="1">
    <source>
        <dbReference type="EMBL" id="PLM55905.1"/>
    </source>
</evidence>
<sequence>MGFAPINKCPMKRQTSAKINNNLPFGLGHFTDRDAKLNIITMNSYRAYWPHYLSTIFITFELRKSLMKLARKNKNNTNFLV</sequence>
<reference evidence="1 2" key="1">
    <citation type="submission" date="2017-11" db="EMBL/GenBank/DDBJ databases">
        <authorList>
            <person name="Han C.G."/>
        </authorList>
    </citation>
    <scope>NUCLEOTIDE SEQUENCE [LARGE SCALE GENOMIC DNA]</scope>
    <source>
        <strain evidence="1 2">A2</strain>
    </source>
</reference>
<protein>
    <submittedName>
        <fullName evidence="1">Uncharacterized protein</fullName>
    </submittedName>
</protein>